<keyword evidence="4" id="KW-0560">Oxidoreductase</keyword>
<sequence length="132" mass="14076">MQDLDGAAARIVEQIVSADVLVVGSPTFKGSYTGLFKHFFDLLDPASLRGKPVLVTATGGGDKHALIVEHQLRPLFGFFEALTLPTAIFASERDFAGGKLVGDAVRLRTEQAIEQAVNTLDARRPVRSGVAA</sequence>
<keyword evidence="3" id="KW-0288">FMN</keyword>
<dbReference type="InterPro" id="IPR029039">
    <property type="entry name" value="Flavoprotein-like_sf"/>
</dbReference>
<dbReference type="Gene3D" id="3.40.50.360">
    <property type="match status" value="1"/>
</dbReference>
<reference evidence="6" key="1">
    <citation type="journal article" date="2014" name="Int. J. Syst. Evol. Microbiol.">
        <title>Complete genome sequence of Corynebacterium casei LMG S-19264T (=DSM 44701T), isolated from a smear-ripened cheese.</title>
        <authorList>
            <consortium name="US DOE Joint Genome Institute (JGI-PGF)"/>
            <person name="Walter F."/>
            <person name="Albersmeier A."/>
            <person name="Kalinowski J."/>
            <person name="Ruckert C."/>
        </authorList>
    </citation>
    <scope>NUCLEOTIDE SEQUENCE</scope>
    <source>
        <strain evidence="6">CGMCC 1.15320</strain>
    </source>
</reference>
<dbReference type="PANTHER" id="PTHR43408">
    <property type="entry name" value="FMN REDUCTASE (NADPH)"/>
    <property type="match status" value="1"/>
</dbReference>
<dbReference type="EMBL" id="BMIF01000021">
    <property type="protein sequence ID" value="GGA81533.1"/>
    <property type="molecule type" value="Genomic_DNA"/>
</dbReference>
<evidence type="ECO:0000313" key="6">
    <source>
        <dbReference type="EMBL" id="GGA81533.1"/>
    </source>
</evidence>
<dbReference type="GO" id="GO:0016491">
    <property type="term" value="F:oxidoreductase activity"/>
    <property type="evidence" value="ECO:0007669"/>
    <property type="project" value="UniProtKB-KW"/>
</dbReference>
<evidence type="ECO:0000256" key="3">
    <source>
        <dbReference type="ARBA" id="ARBA00022643"/>
    </source>
</evidence>
<comment type="similarity">
    <text evidence="1">Belongs to the SsuE family.</text>
</comment>
<evidence type="ECO:0000256" key="1">
    <source>
        <dbReference type="ARBA" id="ARBA00005990"/>
    </source>
</evidence>
<accession>A0A916S3U8</accession>
<name>A0A916S3U8_9HYPH</name>
<keyword evidence="2" id="KW-0285">Flavoprotein</keyword>
<evidence type="ECO:0000256" key="4">
    <source>
        <dbReference type="ARBA" id="ARBA00023002"/>
    </source>
</evidence>
<dbReference type="PANTHER" id="PTHR43408:SF2">
    <property type="entry name" value="FMN REDUCTASE (NADPH)"/>
    <property type="match status" value="1"/>
</dbReference>
<dbReference type="InterPro" id="IPR051814">
    <property type="entry name" value="NAD(P)H-dep_FMN_reductase"/>
</dbReference>
<dbReference type="InterPro" id="IPR005025">
    <property type="entry name" value="FMN_Rdtase-like_dom"/>
</dbReference>
<organism evidence="6 7">
    <name type="scientific">Nitratireductor aestuarii</name>
    <dbReference type="NCBI Taxonomy" id="1735103"/>
    <lineage>
        <taxon>Bacteria</taxon>
        <taxon>Pseudomonadati</taxon>
        <taxon>Pseudomonadota</taxon>
        <taxon>Alphaproteobacteria</taxon>
        <taxon>Hyphomicrobiales</taxon>
        <taxon>Phyllobacteriaceae</taxon>
        <taxon>Nitratireductor</taxon>
    </lineage>
</organism>
<evidence type="ECO:0000313" key="7">
    <source>
        <dbReference type="Proteomes" id="UP000636264"/>
    </source>
</evidence>
<proteinExistence type="inferred from homology"/>
<dbReference type="Proteomes" id="UP000636264">
    <property type="component" value="Unassembled WGS sequence"/>
</dbReference>
<gene>
    <name evidence="6" type="ORF">GCM10011385_39710</name>
</gene>
<evidence type="ECO:0000256" key="2">
    <source>
        <dbReference type="ARBA" id="ARBA00022630"/>
    </source>
</evidence>
<comment type="caution">
    <text evidence="6">The sequence shown here is derived from an EMBL/GenBank/DDBJ whole genome shotgun (WGS) entry which is preliminary data.</text>
</comment>
<dbReference type="AlphaFoldDB" id="A0A916S3U8"/>
<dbReference type="Pfam" id="PF03358">
    <property type="entry name" value="FMN_red"/>
    <property type="match status" value="1"/>
</dbReference>
<keyword evidence="7" id="KW-1185">Reference proteome</keyword>
<evidence type="ECO:0000259" key="5">
    <source>
        <dbReference type="Pfam" id="PF03358"/>
    </source>
</evidence>
<feature type="domain" description="NADPH-dependent FMN reductase-like" evidence="5">
    <location>
        <begin position="5"/>
        <end position="93"/>
    </location>
</feature>
<reference evidence="6" key="2">
    <citation type="submission" date="2020-09" db="EMBL/GenBank/DDBJ databases">
        <authorList>
            <person name="Sun Q."/>
            <person name="Zhou Y."/>
        </authorList>
    </citation>
    <scope>NUCLEOTIDE SEQUENCE</scope>
    <source>
        <strain evidence="6">CGMCC 1.15320</strain>
    </source>
</reference>
<dbReference type="SUPFAM" id="SSF52218">
    <property type="entry name" value="Flavoproteins"/>
    <property type="match status" value="1"/>
</dbReference>
<protein>
    <recommendedName>
        <fullName evidence="5">NADPH-dependent FMN reductase-like domain-containing protein</fullName>
    </recommendedName>
</protein>